<evidence type="ECO:0000256" key="1">
    <source>
        <dbReference type="ARBA" id="ARBA00023015"/>
    </source>
</evidence>
<dbReference type="Proteomes" id="UP000530928">
    <property type="component" value="Unassembled WGS sequence"/>
</dbReference>
<protein>
    <submittedName>
        <fullName evidence="6">AcrR family transcriptional regulator</fullName>
    </submittedName>
</protein>
<dbReference type="SUPFAM" id="SSF48498">
    <property type="entry name" value="Tetracyclin repressor-like, C-terminal domain"/>
    <property type="match status" value="1"/>
</dbReference>
<keyword evidence="2 4" id="KW-0238">DNA-binding</keyword>
<name>A0A7W0HPQ6_9ACTN</name>
<dbReference type="Pfam" id="PF00440">
    <property type="entry name" value="TetR_N"/>
    <property type="match status" value="1"/>
</dbReference>
<dbReference type="Pfam" id="PF21597">
    <property type="entry name" value="TetR_C_43"/>
    <property type="match status" value="1"/>
</dbReference>
<dbReference type="GO" id="GO:0000976">
    <property type="term" value="F:transcription cis-regulatory region binding"/>
    <property type="evidence" value="ECO:0007669"/>
    <property type="project" value="TreeGrafter"/>
</dbReference>
<dbReference type="InterPro" id="IPR009057">
    <property type="entry name" value="Homeodomain-like_sf"/>
</dbReference>
<evidence type="ECO:0000256" key="2">
    <source>
        <dbReference type="ARBA" id="ARBA00023125"/>
    </source>
</evidence>
<comment type="caution">
    <text evidence="6">The sequence shown here is derived from an EMBL/GenBank/DDBJ whole genome shotgun (WGS) entry which is preliminary data.</text>
</comment>
<dbReference type="InterPro" id="IPR050109">
    <property type="entry name" value="HTH-type_TetR-like_transc_reg"/>
</dbReference>
<dbReference type="PRINTS" id="PR00455">
    <property type="entry name" value="HTHTETR"/>
</dbReference>
<keyword evidence="3" id="KW-0804">Transcription</keyword>
<sequence length="198" mass="21329">MRKDALHNRERLLGAARRLFADRGLEAPLEEIARAAGVSIGTLYNRFPDRQALVEAVFADRVRAVAELAERALAMDDAWEGFAAFLTGVCELQSADLGYNDLVARAAPLEGERGYALMGELVERARRDGGLRADVELADLAFVLWGVAATIRATRATAPAVWRRHLALALDGLRGAGAHALPVPALTVDEVRAAMGEC</sequence>
<dbReference type="PANTHER" id="PTHR30055:SF234">
    <property type="entry name" value="HTH-TYPE TRANSCRIPTIONAL REGULATOR BETI"/>
    <property type="match status" value="1"/>
</dbReference>
<proteinExistence type="predicted"/>
<dbReference type="SUPFAM" id="SSF46689">
    <property type="entry name" value="Homeodomain-like"/>
    <property type="match status" value="1"/>
</dbReference>
<dbReference type="PROSITE" id="PS50977">
    <property type="entry name" value="HTH_TETR_2"/>
    <property type="match status" value="1"/>
</dbReference>
<evidence type="ECO:0000256" key="3">
    <source>
        <dbReference type="ARBA" id="ARBA00023163"/>
    </source>
</evidence>
<dbReference type="PANTHER" id="PTHR30055">
    <property type="entry name" value="HTH-TYPE TRANSCRIPTIONAL REGULATOR RUTR"/>
    <property type="match status" value="1"/>
</dbReference>
<feature type="DNA-binding region" description="H-T-H motif" evidence="4">
    <location>
        <begin position="28"/>
        <end position="47"/>
    </location>
</feature>
<keyword evidence="1" id="KW-0805">Transcription regulation</keyword>
<evidence type="ECO:0000256" key="4">
    <source>
        <dbReference type="PROSITE-ProRule" id="PRU00335"/>
    </source>
</evidence>
<dbReference type="EMBL" id="JACDUR010000002">
    <property type="protein sequence ID" value="MBA2891115.1"/>
    <property type="molecule type" value="Genomic_DNA"/>
</dbReference>
<dbReference type="InterPro" id="IPR001647">
    <property type="entry name" value="HTH_TetR"/>
</dbReference>
<gene>
    <name evidence="6" type="ORF">HNR30_002456</name>
</gene>
<evidence type="ECO:0000313" key="7">
    <source>
        <dbReference type="Proteomes" id="UP000530928"/>
    </source>
</evidence>
<dbReference type="GO" id="GO:0003700">
    <property type="term" value="F:DNA-binding transcription factor activity"/>
    <property type="evidence" value="ECO:0007669"/>
    <property type="project" value="TreeGrafter"/>
</dbReference>
<evidence type="ECO:0000259" key="5">
    <source>
        <dbReference type="PROSITE" id="PS50977"/>
    </source>
</evidence>
<keyword evidence="7" id="KW-1185">Reference proteome</keyword>
<dbReference type="Gene3D" id="1.10.357.10">
    <property type="entry name" value="Tetracycline Repressor, domain 2"/>
    <property type="match status" value="1"/>
</dbReference>
<dbReference type="InterPro" id="IPR049445">
    <property type="entry name" value="TetR_SbtR-like_C"/>
</dbReference>
<accession>A0A7W0HPQ6</accession>
<evidence type="ECO:0000313" key="6">
    <source>
        <dbReference type="EMBL" id="MBA2891115.1"/>
    </source>
</evidence>
<dbReference type="InterPro" id="IPR036271">
    <property type="entry name" value="Tet_transcr_reg_TetR-rel_C_sf"/>
</dbReference>
<dbReference type="RefSeq" id="WP_181609865.1">
    <property type="nucleotide sequence ID" value="NZ_BAABAM010000012.1"/>
</dbReference>
<organism evidence="6 7">
    <name type="scientific">Nonomuraea soli</name>
    <dbReference type="NCBI Taxonomy" id="1032476"/>
    <lineage>
        <taxon>Bacteria</taxon>
        <taxon>Bacillati</taxon>
        <taxon>Actinomycetota</taxon>
        <taxon>Actinomycetes</taxon>
        <taxon>Streptosporangiales</taxon>
        <taxon>Streptosporangiaceae</taxon>
        <taxon>Nonomuraea</taxon>
    </lineage>
</organism>
<dbReference type="AlphaFoldDB" id="A0A7W0HPQ6"/>
<reference evidence="6 7" key="1">
    <citation type="submission" date="2020-07" db="EMBL/GenBank/DDBJ databases">
        <title>Genomic Encyclopedia of Type Strains, Phase IV (KMG-IV): sequencing the most valuable type-strain genomes for metagenomic binning, comparative biology and taxonomic classification.</title>
        <authorList>
            <person name="Goeker M."/>
        </authorList>
    </citation>
    <scope>NUCLEOTIDE SEQUENCE [LARGE SCALE GENOMIC DNA]</scope>
    <source>
        <strain evidence="6 7">DSM 45533</strain>
    </source>
</reference>
<feature type="domain" description="HTH tetR-type" evidence="5">
    <location>
        <begin position="6"/>
        <end position="65"/>
    </location>
</feature>